<dbReference type="Gene3D" id="2.60.40.10">
    <property type="entry name" value="Immunoglobulins"/>
    <property type="match status" value="3"/>
</dbReference>
<name>A0A2V1IM51_9BACT</name>
<dbReference type="PROSITE" id="PS51257">
    <property type="entry name" value="PROKAR_LIPOPROTEIN"/>
    <property type="match status" value="1"/>
</dbReference>
<proteinExistence type="predicted"/>
<feature type="domain" description="BACON" evidence="3">
    <location>
        <begin position="257"/>
        <end position="304"/>
    </location>
</feature>
<dbReference type="InterPro" id="IPR024361">
    <property type="entry name" value="BACON"/>
</dbReference>
<dbReference type="GeneID" id="82525646"/>
<reference evidence="5" key="1">
    <citation type="submission" date="2018-02" db="EMBL/GenBank/DDBJ databases">
        <authorList>
            <person name="Clavel T."/>
            <person name="Strowig T."/>
        </authorList>
    </citation>
    <scope>NUCLEOTIDE SEQUENCE [LARGE SCALE GENOMIC DNA]</scope>
    <source>
        <strain evidence="5">DSM 103720</strain>
    </source>
</reference>
<feature type="domain" description="BACON" evidence="2">
    <location>
        <begin position="67"/>
        <end position="125"/>
    </location>
</feature>
<accession>A0A2V1IM51</accession>
<dbReference type="Proteomes" id="UP000244905">
    <property type="component" value="Unassembled WGS sequence"/>
</dbReference>
<dbReference type="RefSeq" id="WP_107031796.1">
    <property type="nucleotide sequence ID" value="NZ_CAPEJN010000029.1"/>
</dbReference>
<dbReference type="Pfam" id="PF13004">
    <property type="entry name" value="BACON"/>
    <property type="match status" value="2"/>
</dbReference>
<sequence>MKLHKNFIFASALALASGLGLALTGCNDDDEKIPAYFKADNREFTLEYDGLTDKGEEPSLTLNTSGSWKVSQKDEWIHLSRESGTRGSHKIFVTADENTGDPRTGFVEIKLSGSNKTELLAVSQNKKVGTLAVSPALISVTTLGNAAEGETLAFTIDTNSDWTVSLPAGCDWITPSKTSGQAGKEKISFTAALNQTGAEREARITVTAGALSRYTTVRQDGTVFSVSENGKPISKLTFAASDAAGLSTELTVGCIESWTLTAKPQWLTVTPSSGDAGETKVTLTAEVNTEAAREDYITITTAHGLVLTAPVLQLSDRPEPDSKAVGFVYYNDDFSWVKGGADQVSNINGGAPNDARNIYTWDFKTNGFDDVLALFNQKYTDYNASAKVIYAMDGYLKSNKGGAQTAIAIKDALPIEGGHYANVDVTFRAAKNGTDPMTVSVVIEGEGEIVDGVSATQSKELEPFNNSDKTIPWTWTDMKVTVKGATANTRIIIGATPFINNGFKSVATYPDNGKTSYYRWFMDDLKVTRIETK</sequence>
<dbReference type="InterPro" id="IPR013783">
    <property type="entry name" value="Ig-like_fold"/>
</dbReference>
<comment type="caution">
    <text evidence="4">The sequence shown here is derived from an EMBL/GenBank/DDBJ whole genome shotgun (WGS) entry which is preliminary data.</text>
</comment>
<dbReference type="EMBL" id="PUEC01000008">
    <property type="protein sequence ID" value="PWB02946.1"/>
    <property type="molecule type" value="Genomic_DNA"/>
</dbReference>
<dbReference type="AlphaFoldDB" id="A0A2V1IM51"/>
<evidence type="ECO:0000259" key="3">
    <source>
        <dbReference type="Pfam" id="PF19190"/>
    </source>
</evidence>
<protein>
    <recommendedName>
        <fullName evidence="2 3">BACON domain-containing protein</fullName>
    </recommendedName>
</protein>
<organism evidence="4 5">
    <name type="scientific">Duncaniella muris</name>
    <dbReference type="NCBI Taxonomy" id="2094150"/>
    <lineage>
        <taxon>Bacteria</taxon>
        <taxon>Pseudomonadati</taxon>
        <taxon>Bacteroidota</taxon>
        <taxon>Bacteroidia</taxon>
        <taxon>Bacteroidales</taxon>
        <taxon>Muribaculaceae</taxon>
        <taxon>Duncaniella</taxon>
    </lineage>
</organism>
<dbReference type="Pfam" id="PF19190">
    <property type="entry name" value="BACON_2"/>
    <property type="match status" value="1"/>
</dbReference>
<feature type="domain" description="BACON" evidence="2">
    <location>
        <begin position="171"/>
        <end position="219"/>
    </location>
</feature>
<feature type="chain" id="PRO_5016026307" description="BACON domain-containing protein" evidence="1">
    <location>
        <begin position="23"/>
        <end position="533"/>
    </location>
</feature>
<evidence type="ECO:0000313" key="4">
    <source>
        <dbReference type="EMBL" id="PWB02946.1"/>
    </source>
</evidence>
<evidence type="ECO:0000313" key="5">
    <source>
        <dbReference type="Proteomes" id="UP000244905"/>
    </source>
</evidence>
<feature type="signal peptide" evidence="1">
    <location>
        <begin position="1"/>
        <end position="22"/>
    </location>
</feature>
<evidence type="ECO:0000259" key="2">
    <source>
        <dbReference type="Pfam" id="PF13004"/>
    </source>
</evidence>
<evidence type="ECO:0000256" key="1">
    <source>
        <dbReference type="SAM" id="SignalP"/>
    </source>
</evidence>
<keyword evidence="1" id="KW-0732">Signal</keyword>
<gene>
    <name evidence="4" type="ORF">C5O23_04715</name>
</gene>
<dbReference type="CDD" id="cd14948">
    <property type="entry name" value="BACON"/>
    <property type="match status" value="3"/>
</dbReference>
<keyword evidence="5" id="KW-1185">Reference proteome</keyword>